<comment type="caution">
    <text evidence="1">The sequence shown here is derived from an EMBL/GenBank/DDBJ whole genome shotgun (WGS) entry which is preliminary data.</text>
</comment>
<dbReference type="AlphaFoldDB" id="A0A5A7P0V1"/>
<evidence type="ECO:0000313" key="1">
    <source>
        <dbReference type="EMBL" id="GER26406.1"/>
    </source>
</evidence>
<dbReference type="EMBL" id="BKCP01001113">
    <property type="protein sequence ID" value="GER26406.1"/>
    <property type="molecule type" value="Genomic_DNA"/>
</dbReference>
<protein>
    <submittedName>
        <fullName evidence="1">Cyclic nucleotide gated channel 10</fullName>
    </submittedName>
</protein>
<name>A0A5A7P0V1_STRAF</name>
<organism evidence="1 2">
    <name type="scientific">Striga asiatica</name>
    <name type="common">Asiatic witchweed</name>
    <name type="synonym">Buchnera asiatica</name>
    <dbReference type="NCBI Taxonomy" id="4170"/>
    <lineage>
        <taxon>Eukaryota</taxon>
        <taxon>Viridiplantae</taxon>
        <taxon>Streptophyta</taxon>
        <taxon>Embryophyta</taxon>
        <taxon>Tracheophyta</taxon>
        <taxon>Spermatophyta</taxon>
        <taxon>Magnoliopsida</taxon>
        <taxon>eudicotyledons</taxon>
        <taxon>Gunneridae</taxon>
        <taxon>Pentapetalae</taxon>
        <taxon>asterids</taxon>
        <taxon>lamiids</taxon>
        <taxon>Lamiales</taxon>
        <taxon>Orobanchaceae</taxon>
        <taxon>Buchnereae</taxon>
        <taxon>Striga</taxon>
    </lineage>
</organism>
<keyword evidence="2" id="KW-1185">Reference proteome</keyword>
<dbReference type="Proteomes" id="UP000325081">
    <property type="component" value="Unassembled WGS sequence"/>
</dbReference>
<evidence type="ECO:0000313" key="2">
    <source>
        <dbReference type="Proteomes" id="UP000325081"/>
    </source>
</evidence>
<sequence length="116" mass="12882">MQCENGWNFQRSQDLSRWGPTQTRSYSAVSLNRPKIEGNNTSHNLVNITENENIVTCFCVNSRRAGQVKSGYCLGFPSQTNSFGGVTILSVFGQRKKASDFLGVVLFTTALCRQPL</sequence>
<proteinExistence type="predicted"/>
<reference evidence="2" key="1">
    <citation type="journal article" date="2019" name="Curr. Biol.">
        <title>Genome Sequence of Striga asiatica Provides Insight into the Evolution of Plant Parasitism.</title>
        <authorList>
            <person name="Yoshida S."/>
            <person name="Kim S."/>
            <person name="Wafula E.K."/>
            <person name="Tanskanen J."/>
            <person name="Kim Y.M."/>
            <person name="Honaas L."/>
            <person name="Yang Z."/>
            <person name="Spallek T."/>
            <person name="Conn C.E."/>
            <person name="Ichihashi Y."/>
            <person name="Cheong K."/>
            <person name="Cui S."/>
            <person name="Der J.P."/>
            <person name="Gundlach H."/>
            <person name="Jiao Y."/>
            <person name="Hori C."/>
            <person name="Ishida J.K."/>
            <person name="Kasahara H."/>
            <person name="Kiba T."/>
            <person name="Kim M.S."/>
            <person name="Koo N."/>
            <person name="Laohavisit A."/>
            <person name="Lee Y.H."/>
            <person name="Lumba S."/>
            <person name="McCourt P."/>
            <person name="Mortimer J.C."/>
            <person name="Mutuku J.M."/>
            <person name="Nomura T."/>
            <person name="Sasaki-Sekimoto Y."/>
            <person name="Seto Y."/>
            <person name="Wang Y."/>
            <person name="Wakatake T."/>
            <person name="Sakakibara H."/>
            <person name="Demura T."/>
            <person name="Yamaguchi S."/>
            <person name="Yoneyama K."/>
            <person name="Manabe R.I."/>
            <person name="Nelson D.C."/>
            <person name="Schulman A.H."/>
            <person name="Timko M.P."/>
            <person name="dePamphilis C.W."/>
            <person name="Choi D."/>
            <person name="Shirasu K."/>
        </authorList>
    </citation>
    <scope>NUCLEOTIDE SEQUENCE [LARGE SCALE GENOMIC DNA]</scope>
    <source>
        <strain evidence="2">cv. UVA1</strain>
    </source>
</reference>
<gene>
    <name evidence="1" type="ORF">STAS_02061</name>
</gene>
<accession>A0A5A7P0V1</accession>